<proteinExistence type="predicted"/>
<comment type="caution">
    <text evidence="1">The sequence shown here is derived from an EMBL/GenBank/DDBJ whole genome shotgun (WGS) entry which is preliminary data.</text>
</comment>
<organism evidence="1 2">
    <name type="scientific">Puccinia sorghi</name>
    <dbReference type="NCBI Taxonomy" id="27349"/>
    <lineage>
        <taxon>Eukaryota</taxon>
        <taxon>Fungi</taxon>
        <taxon>Dikarya</taxon>
        <taxon>Basidiomycota</taxon>
        <taxon>Pucciniomycotina</taxon>
        <taxon>Pucciniomycetes</taxon>
        <taxon>Pucciniales</taxon>
        <taxon>Pucciniaceae</taxon>
        <taxon>Puccinia</taxon>
    </lineage>
</organism>
<protein>
    <submittedName>
        <fullName evidence="1">Uncharacterized protein</fullName>
    </submittedName>
</protein>
<reference evidence="1 2" key="1">
    <citation type="submission" date="2015-08" db="EMBL/GenBank/DDBJ databases">
        <title>Next Generation Sequencing and Analysis of the Genome of Puccinia sorghi L Schw, the Causal Agent of Maize Common Rust.</title>
        <authorList>
            <person name="Rochi L."/>
            <person name="Burguener G."/>
            <person name="Darino M."/>
            <person name="Turjanski A."/>
            <person name="Kreff E."/>
            <person name="Dieguez M.J."/>
            <person name="Sacco F."/>
        </authorList>
    </citation>
    <scope>NUCLEOTIDE SEQUENCE [LARGE SCALE GENOMIC DNA]</scope>
    <source>
        <strain evidence="1 2">RO10H11247</strain>
    </source>
</reference>
<dbReference type="Proteomes" id="UP000037035">
    <property type="component" value="Unassembled WGS sequence"/>
</dbReference>
<gene>
    <name evidence="1" type="ORF">VP01_544g3</name>
</gene>
<dbReference type="AlphaFoldDB" id="A0A0L6ULM4"/>
<dbReference type="VEuPathDB" id="FungiDB:VP01_544g3"/>
<keyword evidence="2" id="KW-1185">Reference proteome</keyword>
<name>A0A0L6ULM4_9BASI</name>
<evidence type="ECO:0000313" key="2">
    <source>
        <dbReference type="Proteomes" id="UP000037035"/>
    </source>
</evidence>
<evidence type="ECO:0000313" key="1">
    <source>
        <dbReference type="EMBL" id="KNZ48730.1"/>
    </source>
</evidence>
<dbReference type="EMBL" id="LAVV01010664">
    <property type="protein sequence ID" value="KNZ48730.1"/>
    <property type="molecule type" value="Genomic_DNA"/>
</dbReference>
<sequence length="234" mass="25858">MSESAFKKHSQEIQSLRSSNLSTYRPSVLNVSEPVPGNSRQVDWAPTNDAQIVNTFKWSPISFRSVHKLPLIIMIQAVSSSLLEGNSDKKINNFLKVEKEKLKISSSCQASELGSILRQIPENLPTCIRKLGLDAALTSLVCCPSCFTLYPLPGKPEPDSNLELAPKSAPQQDPRLVPTHVRSAPEQGIRQSPWRGRHPTLLRATLPKERKTKPRVFLSSASNLALTSTMAPQI</sequence>
<accession>A0A0L6ULM4</accession>